<name>A0A927DA67_KLEPN</name>
<protein>
    <submittedName>
        <fullName evidence="2">Uncharacterized protein</fullName>
    </submittedName>
</protein>
<accession>A0A927DA67</accession>
<evidence type="ECO:0000313" key="3">
    <source>
        <dbReference type="Proteomes" id="UP000655796"/>
    </source>
</evidence>
<dbReference type="AlphaFoldDB" id="A0A927DA67"/>
<reference evidence="2" key="1">
    <citation type="submission" date="2020-07" db="EMBL/GenBank/DDBJ databases">
        <title>Clinical and genomic characterization of carbapenemase-producing Enterobacterales causing secondary infections during the COVID-19 crisis at a New York City hospital.</title>
        <authorList>
            <person name="Gomez-Simmonds A."/>
            <person name="Annavajhala M.K."/>
            <person name="Uhlemann A.-C."/>
        </authorList>
    </citation>
    <scope>NUCLEOTIDE SEQUENCE</scope>
    <source>
        <strain evidence="2">NK1590</strain>
    </source>
</reference>
<dbReference type="EMBL" id="JACXTD010000001">
    <property type="protein sequence ID" value="MBD3702285.1"/>
    <property type="molecule type" value="Genomic_DNA"/>
</dbReference>
<dbReference type="Proteomes" id="UP000655796">
    <property type="component" value="Unassembled WGS sequence"/>
</dbReference>
<comment type="caution">
    <text evidence="2">The sequence shown here is derived from an EMBL/GenBank/DDBJ whole genome shotgun (WGS) entry which is preliminary data.</text>
</comment>
<sequence>MFFRETLRGIPLPTRQAQRRREGTSGAIPAFVPDGATLIRPTGASHKLLYPEARQAQRRRAGHRRHRTRFCAGWRYAYPAYGILP</sequence>
<evidence type="ECO:0000256" key="1">
    <source>
        <dbReference type="SAM" id="MobiDB-lite"/>
    </source>
</evidence>
<feature type="region of interest" description="Disordered" evidence="1">
    <location>
        <begin position="1"/>
        <end position="27"/>
    </location>
</feature>
<evidence type="ECO:0000313" key="2">
    <source>
        <dbReference type="EMBL" id="MBD3702285.1"/>
    </source>
</evidence>
<organism evidence="2 3">
    <name type="scientific">Klebsiella pneumoniae</name>
    <dbReference type="NCBI Taxonomy" id="573"/>
    <lineage>
        <taxon>Bacteria</taxon>
        <taxon>Pseudomonadati</taxon>
        <taxon>Pseudomonadota</taxon>
        <taxon>Gammaproteobacteria</taxon>
        <taxon>Enterobacterales</taxon>
        <taxon>Enterobacteriaceae</taxon>
        <taxon>Klebsiella/Raoultella group</taxon>
        <taxon>Klebsiella</taxon>
        <taxon>Klebsiella pneumoniae complex</taxon>
    </lineage>
</organism>
<proteinExistence type="predicted"/>
<gene>
    <name evidence="2" type="ORF">IE986_15560</name>
</gene>